<evidence type="ECO:0000256" key="8">
    <source>
        <dbReference type="ARBA" id="ARBA00031108"/>
    </source>
</evidence>
<proteinExistence type="inferred from homology"/>
<dbReference type="InterPro" id="IPR042112">
    <property type="entry name" value="P_AcTrfase_dom2"/>
</dbReference>
<evidence type="ECO:0000256" key="4">
    <source>
        <dbReference type="ARBA" id="ARBA00012707"/>
    </source>
</evidence>
<sequence>MYSVEQIKKILVNSDHKKTIVLPEGEEPKIQEVANTLVKENISKVIMLFQKHESIPNTLNEKIEVIAIDKLDKEPLVKKFMELRKEKTNLEQATKLMEHANYIGAMLVKMEKADCMLCGITYTTADTIRPALQIIKTSPDVALAASVFIMNKGDENYFFTDCALNLKPTSQQLADIAKMTAKFAQSFGVQNPEVAMLSYSTAGSGAGEDVVRVKEAVELLNRESVDFNYAGEIQFDAAWDKEIRDKKFKDCKLTKQTPDVFVFPDINAGNIGYKIAQRMGGYEAIGPFILGFNKPVNDLSRGATLTDIMNTAIITIYQALEA</sequence>
<feature type="domain" description="Phosphate acetyl/butaryl transferase" evidence="9">
    <location>
        <begin position="12"/>
        <end position="316"/>
    </location>
</feature>
<dbReference type="GO" id="GO:0008959">
    <property type="term" value="F:phosphate acetyltransferase activity"/>
    <property type="evidence" value="ECO:0007669"/>
    <property type="project" value="UniProtKB-EC"/>
</dbReference>
<organism evidence="10 11">
    <name type="scientific">Mesoplasma chauliocola</name>
    <dbReference type="NCBI Taxonomy" id="216427"/>
    <lineage>
        <taxon>Bacteria</taxon>
        <taxon>Bacillati</taxon>
        <taxon>Mycoplasmatota</taxon>
        <taxon>Mollicutes</taxon>
        <taxon>Entomoplasmatales</taxon>
        <taxon>Entomoplasmataceae</taxon>
        <taxon>Mesoplasma</taxon>
    </lineage>
</organism>
<dbReference type="EMBL" id="CP023173">
    <property type="protein sequence ID" value="ASZ08807.1"/>
    <property type="molecule type" value="Genomic_DNA"/>
</dbReference>
<dbReference type="Pfam" id="PF01515">
    <property type="entry name" value="PTA_PTB"/>
    <property type="match status" value="1"/>
</dbReference>
<evidence type="ECO:0000256" key="7">
    <source>
        <dbReference type="ARBA" id="ARBA00023315"/>
    </source>
</evidence>
<name>A0A249SMI3_9MOLU</name>
<comment type="catalytic activity">
    <reaction evidence="1">
        <text>acetyl-CoA + phosphate = acetyl phosphate + CoA</text>
        <dbReference type="Rhea" id="RHEA:19521"/>
        <dbReference type="ChEBI" id="CHEBI:22191"/>
        <dbReference type="ChEBI" id="CHEBI:43474"/>
        <dbReference type="ChEBI" id="CHEBI:57287"/>
        <dbReference type="ChEBI" id="CHEBI:57288"/>
        <dbReference type="EC" id="2.3.1.8"/>
    </reaction>
</comment>
<dbReference type="Gene3D" id="3.40.50.10950">
    <property type="match status" value="1"/>
</dbReference>
<evidence type="ECO:0000256" key="1">
    <source>
        <dbReference type="ARBA" id="ARBA00000705"/>
    </source>
</evidence>
<dbReference type="RefSeq" id="WP_027875808.1">
    <property type="nucleotide sequence ID" value="NZ_CP023173.1"/>
</dbReference>
<dbReference type="KEGG" id="mchc:CK556_00295"/>
<evidence type="ECO:0000256" key="2">
    <source>
        <dbReference type="ARBA" id="ARBA00004989"/>
    </source>
</evidence>
<evidence type="ECO:0000313" key="10">
    <source>
        <dbReference type="EMBL" id="ASZ08807.1"/>
    </source>
</evidence>
<dbReference type="EC" id="2.3.1.8" evidence="4"/>
<dbReference type="Gene3D" id="3.40.50.10750">
    <property type="entry name" value="Isocitrate/Isopropylmalate dehydrogenase-like"/>
    <property type="match status" value="1"/>
</dbReference>
<reference evidence="10 11" key="1">
    <citation type="submission" date="2017-08" db="EMBL/GenBank/DDBJ databases">
        <title>Complete Genome Sequence of Mesoplasma chauliocola.</title>
        <authorList>
            <person name="Knight T.F.Jr."/>
            <person name="Citino T."/>
        </authorList>
    </citation>
    <scope>NUCLEOTIDE SEQUENCE [LARGE SCALE GENOMIC DNA]</scope>
    <source>
        <strain evidence="10 11">CHPA-2</strain>
    </source>
</reference>
<comment type="pathway">
    <text evidence="2">Metabolic intermediate biosynthesis; acetyl-CoA biosynthesis; acetyl-CoA from acetate: step 2/2.</text>
</comment>
<dbReference type="NCBIfam" id="NF007233">
    <property type="entry name" value="PRK09653.1"/>
    <property type="match status" value="1"/>
</dbReference>
<dbReference type="Proteomes" id="UP000232229">
    <property type="component" value="Chromosome"/>
</dbReference>
<dbReference type="InterPro" id="IPR012147">
    <property type="entry name" value="P_Ac_Bu_trans"/>
</dbReference>
<accession>A0A249SMI3</accession>
<protein>
    <recommendedName>
        <fullName evidence="5">Phosphate acetyltransferase</fullName>
        <ecNumber evidence="4">2.3.1.8</ecNumber>
    </recommendedName>
    <alternativeName>
        <fullName evidence="8">Phosphotransacetylase</fullName>
    </alternativeName>
</protein>
<comment type="similarity">
    <text evidence="3">Belongs to the phosphate acetyltransferase and butyryltransferase family.</text>
</comment>
<evidence type="ECO:0000259" key="9">
    <source>
        <dbReference type="Pfam" id="PF01515"/>
    </source>
</evidence>
<dbReference type="PIRSF" id="PIRSF000428">
    <property type="entry name" value="P_Ac_trans"/>
    <property type="match status" value="1"/>
</dbReference>
<dbReference type="InterPro" id="IPR002505">
    <property type="entry name" value="PTA_PTB"/>
</dbReference>
<gene>
    <name evidence="10" type="primary">pta</name>
    <name evidence="10" type="ORF">CK556_00295</name>
</gene>
<dbReference type="NCBIfam" id="TIGR00651">
    <property type="entry name" value="pta"/>
    <property type="match status" value="1"/>
</dbReference>
<evidence type="ECO:0000256" key="6">
    <source>
        <dbReference type="ARBA" id="ARBA00022679"/>
    </source>
</evidence>
<evidence type="ECO:0000313" key="11">
    <source>
        <dbReference type="Proteomes" id="UP000232229"/>
    </source>
</evidence>
<dbReference type="PANTHER" id="PTHR43356">
    <property type="entry name" value="PHOSPHATE ACETYLTRANSFERASE"/>
    <property type="match status" value="1"/>
</dbReference>
<dbReference type="SUPFAM" id="SSF53659">
    <property type="entry name" value="Isocitrate/Isopropylmalate dehydrogenase-like"/>
    <property type="match status" value="1"/>
</dbReference>
<evidence type="ECO:0000256" key="5">
    <source>
        <dbReference type="ARBA" id="ARBA00021528"/>
    </source>
</evidence>
<keyword evidence="6 10" id="KW-0808">Transferase</keyword>
<dbReference type="InterPro" id="IPR042113">
    <property type="entry name" value="P_AcTrfase_dom1"/>
</dbReference>
<keyword evidence="11" id="KW-1185">Reference proteome</keyword>
<dbReference type="PANTHER" id="PTHR43356:SF3">
    <property type="entry name" value="PHOSPHATE ACETYLTRANSFERASE"/>
    <property type="match status" value="1"/>
</dbReference>
<dbReference type="AlphaFoldDB" id="A0A249SMI3"/>
<dbReference type="STRING" id="1336232.GCA_000518825_00663"/>
<keyword evidence="7" id="KW-0012">Acyltransferase</keyword>
<evidence type="ECO:0000256" key="3">
    <source>
        <dbReference type="ARBA" id="ARBA00005656"/>
    </source>
</evidence>
<dbReference type="InterPro" id="IPR050500">
    <property type="entry name" value="Phos_Acetyltrans/Butyryltrans"/>
</dbReference>
<dbReference type="InterPro" id="IPR004614">
    <property type="entry name" value="P_AcTrfase"/>
</dbReference>